<evidence type="ECO:0000313" key="2">
    <source>
        <dbReference type="Proteomes" id="UP000198688"/>
    </source>
</evidence>
<keyword evidence="2" id="KW-1185">Reference proteome</keyword>
<dbReference type="Proteomes" id="UP000198688">
    <property type="component" value="Chromosome I"/>
</dbReference>
<accession>A0A1H2CVU3</accession>
<evidence type="ECO:0000313" key="1">
    <source>
        <dbReference type="EMBL" id="SDT74494.1"/>
    </source>
</evidence>
<dbReference type="EMBL" id="LT629758">
    <property type="protein sequence ID" value="SDT74494.1"/>
    <property type="molecule type" value="Genomic_DNA"/>
</dbReference>
<organism evidence="1 2">
    <name type="scientific">Actinoplanes derwentensis</name>
    <dbReference type="NCBI Taxonomy" id="113562"/>
    <lineage>
        <taxon>Bacteria</taxon>
        <taxon>Bacillati</taxon>
        <taxon>Actinomycetota</taxon>
        <taxon>Actinomycetes</taxon>
        <taxon>Micromonosporales</taxon>
        <taxon>Micromonosporaceae</taxon>
        <taxon>Actinoplanes</taxon>
    </lineage>
</organism>
<reference evidence="1 2" key="1">
    <citation type="submission" date="2016-10" db="EMBL/GenBank/DDBJ databases">
        <authorList>
            <person name="de Groot N.N."/>
        </authorList>
    </citation>
    <scope>NUCLEOTIDE SEQUENCE [LARGE SCALE GENOMIC DNA]</scope>
    <source>
        <strain evidence="1 2">DSM 43941</strain>
    </source>
</reference>
<dbReference type="AlphaFoldDB" id="A0A1H2CVU3"/>
<protein>
    <submittedName>
        <fullName evidence="1">Uncharacterized protein</fullName>
    </submittedName>
</protein>
<gene>
    <name evidence="1" type="ORF">SAMN04489716_6999</name>
</gene>
<name>A0A1H2CVU3_9ACTN</name>
<dbReference type="RefSeq" id="WP_157751916.1">
    <property type="nucleotide sequence ID" value="NZ_BOMJ01000003.1"/>
</dbReference>
<proteinExistence type="predicted"/>
<sequence>MMLPLEDHDADVDWLYDEFHGWLPSPGHPTACAASPHPIPVAVTR</sequence>